<dbReference type="Gene3D" id="3.30.420.10">
    <property type="entry name" value="Ribonuclease H-like superfamily/Ribonuclease H"/>
    <property type="match status" value="1"/>
</dbReference>
<reference evidence="1 2" key="1">
    <citation type="journal article" date="2019" name="Genome Biol. Evol.">
        <title>Insights into the evolution of the New World diploid cottons (Gossypium, subgenus Houzingenia) based on genome sequencing.</title>
        <authorList>
            <person name="Grover C.E."/>
            <person name="Arick M.A. 2nd"/>
            <person name="Thrash A."/>
            <person name="Conover J.L."/>
            <person name="Sanders W.S."/>
            <person name="Peterson D.G."/>
            <person name="Frelichowski J.E."/>
            <person name="Scheffler J.A."/>
            <person name="Scheffler B.E."/>
            <person name="Wendel J.F."/>
        </authorList>
    </citation>
    <scope>NUCLEOTIDE SEQUENCE [LARGE SCALE GENOMIC DNA]</scope>
    <source>
        <strain evidence="1">8</strain>
        <tissue evidence="1">Leaf</tissue>
    </source>
</reference>
<sequence>MELVIRVHKNRASKGGPICVRRKLNRTIRDHRDLFKLVVTSRISLSDSINSMVELINAQLNSEGAMIHHFRIASRWRSPGLIGSKNFQGCANIKFRLNFRMYNKEYKPDIVSLLETRKDLVTVEVICSHPQFICARVLKENHLPPIHIVFVCGSPDRQKMRMLWRDLYSILPLRDTSWITIRDFNVLLSSNDKRSSQIGLDEDFGARLCGILGFRKVHNLGTYLGAPFLHERITNRSLRFVVEKVKARLQRWDARQEMVTEQGSWNLDLFQIWLPKEIIERIISIPPLQPSASLDLVTRVGTTSGSFCIKSAYKMLREDSWCSKDEVWKLAWKHQGPQRHYKPVHKGNSAIRQVRKGEFEWGDNWVRLQTGGAVKIDSGYAVTGGVLRDDRGEWLLCFNKRLVKCYIFYAELWDLQDFNSKSSCLALVRCIRQHLDTIRSWRLDHIPRDGNKEADQMAKMAFGREEGLQLF</sequence>
<protein>
    <recommendedName>
        <fullName evidence="3">RNase H type-1 domain-containing protein</fullName>
    </recommendedName>
</protein>
<dbReference type="InterPro" id="IPR036397">
    <property type="entry name" value="RNaseH_sf"/>
</dbReference>
<dbReference type="EMBL" id="JABEZZ010000011">
    <property type="protein sequence ID" value="MBA0600114.1"/>
    <property type="molecule type" value="Genomic_DNA"/>
</dbReference>
<evidence type="ECO:0000313" key="1">
    <source>
        <dbReference type="EMBL" id="MBA0600114.1"/>
    </source>
</evidence>
<comment type="caution">
    <text evidence="1">The sequence shown here is derived from an EMBL/GenBank/DDBJ whole genome shotgun (WGS) entry which is preliminary data.</text>
</comment>
<dbReference type="PANTHER" id="PTHR47723:SF19">
    <property type="entry name" value="POLYNUCLEOTIDYL TRANSFERASE, RIBONUCLEASE H-LIKE SUPERFAMILY PROTEIN"/>
    <property type="match status" value="1"/>
</dbReference>
<accession>A0A7J8QEX0</accession>
<feature type="non-terminal residue" evidence="1">
    <location>
        <position position="1"/>
    </location>
</feature>
<dbReference type="InterPro" id="IPR053151">
    <property type="entry name" value="RNase_H-like"/>
</dbReference>
<evidence type="ECO:0008006" key="3">
    <source>
        <dbReference type="Google" id="ProtNLM"/>
    </source>
</evidence>
<organism evidence="1 2">
    <name type="scientific">Gossypium raimondii</name>
    <name type="common">Peruvian cotton</name>
    <name type="synonym">Gossypium klotzschianum subsp. raimondii</name>
    <dbReference type="NCBI Taxonomy" id="29730"/>
    <lineage>
        <taxon>Eukaryota</taxon>
        <taxon>Viridiplantae</taxon>
        <taxon>Streptophyta</taxon>
        <taxon>Embryophyta</taxon>
        <taxon>Tracheophyta</taxon>
        <taxon>Spermatophyta</taxon>
        <taxon>Magnoliopsida</taxon>
        <taxon>eudicotyledons</taxon>
        <taxon>Gunneridae</taxon>
        <taxon>Pentapetalae</taxon>
        <taxon>rosids</taxon>
        <taxon>malvids</taxon>
        <taxon>Malvales</taxon>
        <taxon>Malvaceae</taxon>
        <taxon>Malvoideae</taxon>
        <taxon>Gossypium</taxon>
    </lineage>
</organism>
<name>A0A7J8QEX0_GOSRA</name>
<dbReference type="InterPro" id="IPR044730">
    <property type="entry name" value="RNase_H-like_dom_plant"/>
</dbReference>
<dbReference type="CDD" id="cd06222">
    <property type="entry name" value="RNase_H_like"/>
    <property type="match status" value="1"/>
</dbReference>
<gene>
    <name evidence="1" type="ORF">Gorai_006312</name>
</gene>
<dbReference type="GO" id="GO:0003676">
    <property type="term" value="F:nucleic acid binding"/>
    <property type="evidence" value="ECO:0007669"/>
    <property type="project" value="InterPro"/>
</dbReference>
<dbReference type="AlphaFoldDB" id="A0A7J8QEX0"/>
<dbReference type="PANTHER" id="PTHR47723">
    <property type="entry name" value="OS05G0353850 PROTEIN"/>
    <property type="match status" value="1"/>
</dbReference>
<dbReference type="Proteomes" id="UP000593578">
    <property type="component" value="Unassembled WGS sequence"/>
</dbReference>
<proteinExistence type="predicted"/>
<evidence type="ECO:0000313" key="2">
    <source>
        <dbReference type="Proteomes" id="UP000593578"/>
    </source>
</evidence>